<dbReference type="Proteomes" id="UP001221142">
    <property type="component" value="Unassembled WGS sequence"/>
</dbReference>
<evidence type="ECO:0000313" key="3">
    <source>
        <dbReference type="Proteomes" id="UP001221142"/>
    </source>
</evidence>
<comment type="caution">
    <text evidence="2">The sequence shown here is derived from an EMBL/GenBank/DDBJ whole genome shotgun (WGS) entry which is preliminary data.</text>
</comment>
<dbReference type="AlphaFoldDB" id="A0AAD7FNQ6"/>
<evidence type="ECO:0000313" key="2">
    <source>
        <dbReference type="EMBL" id="KAJ7630295.1"/>
    </source>
</evidence>
<evidence type="ECO:0000256" key="1">
    <source>
        <dbReference type="SAM" id="MobiDB-lite"/>
    </source>
</evidence>
<organism evidence="2 3">
    <name type="scientific">Roridomyces roridus</name>
    <dbReference type="NCBI Taxonomy" id="1738132"/>
    <lineage>
        <taxon>Eukaryota</taxon>
        <taxon>Fungi</taxon>
        <taxon>Dikarya</taxon>
        <taxon>Basidiomycota</taxon>
        <taxon>Agaricomycotina</taxon>
        <taxon>Agaricomycetes</taxon>
        <taxon>Agaricomycetidae</taxon>
        <taxon>Agaricales</taxon>
        <taxon>Marasmiineae</taxon>
        <taxon>Mycenaceae</taxon>
        <taxon>Roridomyces</taxon>
    </lineage>
</organism>
<keyword evidence="3" id="KW-1185">Reference proteome</keyword>
<gene>
    <name evidence="2" type="ORF">FB45DRAFT_1003463</name>
</gene>
<proteinExistence type="predicted"/>
<feature type="region of interest" description="Disordered" evidence="1">
    <location>
        <begin position="250"/>
        <end position="305"/>
    </location>
</feature>
<name>A0AAD7FNQ6_9AGAR</name>
<feature type="compositionally biased region" description="Pro residues" evidence="1">
    <location>
        <begin position="253"/>
        <end position="263"/>
    </location>
</feature>
<sequence length="318" mass="34968">MAMALAPASSSSRLPTFSLVEFRDLVSAALDSPEPCLSFTTSFSLFSPTLERKKSSNNLRAHLQQQQPSTSARMRHMLVKLKKRAASLVVKRPRLRFRHSSVAHTPRISPTFAPASVNSDDFAPYLPLAIQYERALCTQTESASGCSAVTTSMYSHVPPPSPTVSTYDSSECSARPWSVLSVDVDMSFVQDPFAKDDVSIVHRSCDALPLQMQSPPRTSLRRRRHPGLRRRGGMLPAVRAEEEEADAEWITMPPSPAPTPTPTIPSWSPITSTPPHIGRSRSLAHAPTPHTPRRRPSSPFPLRKDSAYFSVCSGSLRA</sequence>
<accession>A0AAD7FNQ6</accession>
<reference evidence="2" key="1">
    <citation type="submission" date="2023-03" db="EMBL/GenBank/DDBJ databases">
        <title>Massive genome expansion in bonnet fungi (Mycena s.s.) driven by repeated elements and novel gene families across ecological guilds.</title>
        <authorList>
            <consortium name="Lawrence Berkeley National Laboratory"/>
            <person name="Harder C.B."/>
            <person name="Miyauchi S."/>
            <person name="Viragh M."/>
            <person name="Kuo A."/>
            <person name="Thoen E."/>
            <person name="Andreopoulos B."/>
            <person name="Lu D."/>
            <person name="Skrede I."/>
            <person name="Drula E."/>
            <person name="Henrissat B."/>
            <person name="Morin E."/>
            <person name="Kohler A."/>
            <person name="Barry K."/>
            <person name="LaButti K."/>
            <person name="Morin E."/>
            <person name="Salamov A."/>
            <person name="Lipzen A."/>
            <person name="Mereny Z."/>
            <person name="Hegedus B."/>
            <person name="Baldrian P."/>
            <person name="Stursova M."/>
            <person name="Weitz H."/>
            <person name="Taylor A."/>
            <person name="Grigoriev I.V."/>
            <person name="Nagy L.G."/>
            <person name="Martin F."/>
            <person name="Kauserud H."/>
        </authorList>
    </citation>
    <scope>NUCLEOTIDE SEQUENCE</scope>
    <source>
        <strain evidence="2">9284</strain>
    </source>
</reference>
<protein>
    <submittedName>
        <fullName evidence="2">Uncharacterized protein</fullName>
    </submittedName>
</protein>
<feature type="compositionally biased region" description="Low complexity" evidence="1">
    <location>
        <begin position="264"/>
        <end position="277"/>
    </location>
</feature>
<dbReference type="EMBL" id="JARKIF010000009">
    <property type="protein sequence ID" value="KAJ7630295.1"/>
    <property type="molecule type" value="Genomic_DNA"/>
</dbReference>